<dbReference type="Gene3D" id="1.10.510.10">
    <property type="entry name" value="Transferase(Phosphotransferase) domain 1"/>
    <property type="match status" value="1"/>
</dbReference>
<evidence type="ECO:0000313" key="6">
    <source>
        <dbReference type="EMBL" id="GBG79932.1"/>
    </source>
</evidence>
<dbReference type="Proteomes" id="UP000265515">
    <property type="component" value="Unassembled WGS sequence"/>
</dbReference>
<dbReference type="Pfam" id="PF07714">
    <property type="entry name" value="PK_Tyr_Ser-Thr"/>
    <property type="match status" value="1"/>
</dbReference>
<dbReference type="SUPFAM" id="SSF56112">
    <property type="entry name" value="Protein kinase-like (PK-like)"/>
    <property type="match status" value="1"/>
</dbReference>
<feature type="domain" description="Protein kinase" evidence="5">
    <location>
        <begin position="670"/>
        <end position="961"/>
    </location>
</feature>
<evidence type="ECO:0000259" key="5">
    <source>
        <dbReference type="PROSITE" id="PS50011"/>
    </source>
</evidence>
<dbReference type="InterPro" id="IPR011009">
    <property type="entry name" value="Kinase-like_dom_sf"/>
</dbReference>
<dbReference type="InterPro" id="IPR011042">
    <property type="entry name" value="6-blade_b-propeller_TolB-like"/>
</dbReference>
<feature type="region of interest" description="Disordered" evidence="3">
    <location>
        <begin position="758"/>
        <end position="811"/>
    </location>
</feature>
<dbReference type="AlphaFoldDB" id="A0A388LCM1"/>
<evidence type="ECO:0000256" key="4">
    <source>
        <dbReference type="SAM" id="Phobius"/>
    </source>
</evidence>
<keyword evidence="4" id="KW-0472">Membrane</keyword>
<accession>A0A388LCM1</accession>
<sequence length="961" mass="102136">MVSVGICAKNRIDGGDDLNSNREGGARWGIEHSNGVRGGGLQRCRSTMAMLTSSSSAVITGSLAVLILFVPSVMIVIRMSSSCARSGTIIGVTLLQRLAGYAGYVGSGVFVPFEVFTSASSSTAEEGRAVPPSLQPKRVLLLSKPCTDGFRRETSGPLSCAEEIGRDDLLRDGSNYSEDCCFVHGFTWSPKDESMFVLAADRVWLKRTDPEGGLISSANATLIAGPWLPPDNGSLDETTAITVYDPDLSADGSSSSTGKKVGRRVLFVGDNGNRMLRVYLVPALESADKLLDDYSLPYDDFTGGRQVWSLACDSLRHVLYATTDSQVLKMTLKGTVEFVEVGVVGGQASSVRLVPERARFESWIGSSLSVGYNDGGDDPRTVRFNGPIVSSSTISTDGEQLYVADVANDIIRRIWTVSGKVETIAGRAEEPGARDGTLLEARFKNPRGVVLMPDGCNMFTSEVGGGEIRLIHLDSVGEGSAAGSVSTIARVTSGSSVLARTSDGGPLYIGSFRETFFQLAVTESALPPCSSPIDASNSSVPAPSPRSNAGNSVTIIGVAVGLRLLVGAAAIAASCFVIVRRRRGGMQPGKVSKRFPSGAEGAELRVGGISPSAADTTPVTSLAEWSLSQPSVDRENPPSGGSAEVGGRELQPAGPRRYCLAELRTACDGFSQRRLLGQGGAAEVYKGVLSGGEVVAVKLMKGEEFSAGRFRQFQAELAVLGSLRHRHLCPIIGYCTESDRSSIVYPFVDGGTLYDRLHSPSSRHHPAVPTADGETQWIGKPTKSKSVDEEERSSNAAEEEGNSNTTGSLSGRAPLEWTDRVVVACHIASALHYLQELVDPPIVHRDVKSKNVLLGSSGNGRAVRAYLSDFGLAKLGQSVFGEETAGETVETYHVAGTMGYMAPEYFRDVRLTVKNDVYAFGVLLLELVSGRKPFGERSCHLGEEERKEKECGRAARLLLSG</sequence>
<keyword evidence="1" id="KW-0547">Nucleotide-binding</keyword>
<dbReference type="Gene3D" id="2.120.10.30">
    <property type="entry name" value="TolB, C-terminal domain"/>
    <property type="match status" value="1"/>
</dbReference>
<dbReference type="PANTHER" id="PTHR47989">
    <property type="entry name" value="OS01G0750732 PROTEIN"/>
    <property type="match status" value="1"/>
</dbReference>
<reference evidence="6 7" key="1">
    <citation type="journal article" date="2018" name="Cell">
        <title>The Chara Genome: Secondary Complexity and Implications for Plant Terrestrialization.</title>
        <authorList>
            <person name="Nishiyama T."/>
            <person name="Sakayama H."/>
            <person name="Vries J.D."/>
            <person name="Buschmann H."/>
            <person name="Saint-Marcoux D."/>
            <person name="Ullrich K.K."/>
            <person name="Haas F.B."/>
            <person name="Vanderstraeten L."/>
            <person name="Becker D."/>
            <person name="Lang D."/>
            <person name="Vosolsobe S."/>
            <person name="Rombauts S."/>
            <person name="Wilhelmsson P.K.I."/>
            <person name="Janitza P."/>
            <person name="Kern R."/>
            <person name="Heyl A."/>
            <person name="Rumpler F."/>
            <person name="Villalobos L.I.A.C."/>
            <person name="Clay J.M."/>
            <person name="Skokan R."/>
            <person name="Toyoda A."/>
            <person name="Suzuki Y."/>
            <person name="Kagoshima H."/>
            <person name="Schijlen E."/>
            <person name="Tajeshwar N."/>
            <person name="Catarino B."/>
            <person name="Hetherington A.J."/>
            <person name="Saltykova A."/>
            <person name="Bonnot C."/>
            <person name="Breuninger H."/>
            <person name="Symeonidi A."/>
            <person name="Radhakrishnan G.V."/>
            <person name="Van Nieuwerburgh F."/>
            <person name="Deforce D."/>
            <person name="Chang C."/>
            <person name="Karol K.G."/>
            <person name="Hedrich R."/>
            <person name="Ulvskov P."/>
            <person name="Glockner G."/>
            <person name="Delwiche C.F."/>
            <person name="Petrasek J."/>
            <person name="Van de Peer Y."/>
            <person name="Friml J."/>
            <person name="Beilby M."/>
            <person name="Dolan L."/>
            <person name="Kohara Y."/>
            <person name="Sugano S."/>
            <person name="Fujiyama A."/>
            <person name="Delaux P.-M."/>
            <person name="Quint M."/>
            <person name="TheiBen G."/>
            <person name="Hagemann M."/>
            <person name="Harholt J."/>
            <person name="Dunand C."/>
            <person name="Zachgo S."/>
            <person name="Langdale J."/>
            <person name="Maumus F."/>
            <person name="Straeten D.V.D."/>
            <person name="Gould S.B."/>
            <person name="Rensing S.A."/>
        </authorList>
    </citation>
    <scope>NUCLEOTIDE SEQUENCE [LARGE SCALE GENOMIC DNA]</scope>
    <source>
        <strain evidence="6 7">S276</strain>
    </source>
</reference>
<protein>
    <recommendedName>
        <fullName evidence="5">Protein kinase domain-containing protein</fullName>
    </recommendedName>
</protein>
<dbReference type="STRING" id="69332.A0A388LCM1"/>
<dbReference type="SUPFAM" id="SSF63829">
    <property type="entry name" value="Calcium-dependent phosphotriesterase"/>
    <property type="match status" value="1"/>
</dbReference>
<gene>
    <name evidence="6" type="ORF">CBR_g30196</name>
</gene>
<dbReference type="InterPro" id="IPR001245">
    <property type="entry name" value="Ser-Thr/Tyr_kinase_cat_dom"/>
</dbReference>
<name>A0A388LCM1_CHABU</name>
<dbReference type="PROSITE" id="PS50011">
    <property type="entry name" value="PROTEIN_KINASE_DOM"/>
    <property type="match status" value="1"/>
</dbReference>
<comment type="caution">
    <text evidence="6">The sequence shown here is derived from an EMBL/GenBank/DDBJ whole genome shotgun (WGS) entry which is preliminary data.</text>
</comment>
<keyword evidence="2" id="KW-0067">ATP-binding</keyword>
<dbReference type="SMART" id="SM00220">
    <property type="entry name" value="S_TKc"/>
    <property type="match status" value="1"/>
</dbReference>
<dbReference type="Gene3D" id="3.30.200.20">
    <property type="entry name" value="Phosphorylase Kinase, domain 1"/>
    <property type="match status" value="1"/>
</dbReference>
<dbReference type="InterPro" id="IPR008271">
    <property type="entry name" value="Ser/Thr_kinase_AS"/>
</dbReference>
<dbReference type="GO" id="GO:0004672">
    <property type="term" value="F:protein kinase activity"/>
    <property type="evidence" value="ECO:0007669"/>
    <property type="project" value="InterPro"/>
</dbReference>
<evidence type="ECO:0000256" key="1">
    <source>
        <dbReference type="ARBA" id="ARBA00022741"/>
    </source>
</evidence>
<organism evidence="6 7">
    <name type="scientific">Chara braunii</name>
    <name type="common">Braun's stonewort</name>
    <dbReference type="NCBI Taxonomy" id="69332"/>
    <lineage>
        <taxon>Eukaryota</taxon>
        <taxon>Viridiplantae</taxon>
        <taxon>Streptophyta</taxon>
        <taxon>Charophyceae</taxon>
        <taxon>Charales</taxon>
        <taxon>Characeae</taxon>
        <taxon>Chara</taxon>
    </lineage>
</organism>
<dbReference type="InterPro" id="IPR000719">
    <property type="entry name" value="Prot_kinase_dom"/>
</dbReference>
<dbReference type="Gramene" id="GBG79932">
    <property type="protein sequence ID" value="GBG79932"/>
    <property type="gene ID" value="CBR_g30196"/>
</dbReference>
<evidence type="ECO:0000256" key="2">
    <source>
        <dbReference type="ARBA" id="ARBA00022840"/>
    </source>
</evidence>
<feature type="transmembrane region" description="Helical" evidence="4">
    <location>
        <begin position="57"/>
        <end position="77"/>
    </location>
</feature>
<keyword evidence="4" id="KW-1133">Transmembrane helix</keyword>
<keyword evidence="4" id="KW-0812">Transmembrane</keyword>
<dbReference type="PANTHER" id="PTHR47989:SF62">
    <property type="entry name" value="OS05G0423500 PROTEIN"/>
    <property type="match status" value="1"/>
</dbReference>
<evidence type="ECO:0000313" key="7">
    <source>
        <dbReference type="Proteomes" id="UP000265515"/>
    </source>
</evidence>
<dbReference type="PROSITE" id="PS00108">
    <property type="entry name" value="PROTEIN_KINASE_ST"/>
    <property type="match status" value="1"/>
</dbReference>
<dbReference type="GO" id="GO:0005524">
    <property type="term" value="F:ATP binding"/>
    <property type="evidence" value="ECO:0007669"/>
    <property type="project" value="UniProtKB-KW"/>
</dbReference>
<keyword evidence="7" id="KW-1185">Reference proteome</keyword>
<evidence type="ECO:0000256" key="3">
    <source>
        <dbReference type="SAM" id="MobiDB-lite"/>
    </source>
</evidence>
<feature type="region of interest" description="Disordered" evidence="3">
    <location>
        <begin position="606"/>
        <end position="650"/>
    </location>
</feature>
<dbReference type="EMBL" id="BFEA01000332">
    <property type="protein sequence ID" value="GBG79932.1"/>
    <property type="molecule type" value="Genomic_DNA"/>
</dbReference>
<proteinExistence type="predicted"/>